<feature type="region of interest" description="Disordered" evidence="1">
    <location>
        <begin position="1"/>
        <end position="23"/>
    </location>
</feature>
<sequence length="174" mass="19347">MSNSEAGQGPSQAPRAARRVGRPARPTGWKRLAFRAPIHLYRLGLGGLFGKRLLLLEHLGRTSGKTRRVVLEVVSYDRQARTWTLASGFGPGAQWYRNLQAQPRATIQVGRRRCAVIAHFLPADEGGRIMARYAPKHPKAARQLTAYMGFEVDGTAEGYRQAGENIPFVRLVEQ</sequence>
<accession>A0A401WA84</accession>
<dbReference type="RefSeq" id="WP_246177605.1">
    <property type="nucleotide sequence ID" value="NZ_BHZD01000001.1"/>
</dbReference>
<evidence type="ECO:0008006" key="4">
    <source>
        <dbReference type="Google" id="ProtNLM"/>
    </source>
</evidence>
<reference evidence="2 3" key="1">
    <citation type="submission" date="2018-11" db="EMBL/GenBank/DDBJ databases">
        <title>Whole genome sequence of Streptomyces paromomycinus NBRC 15454(T).</title>
        <authorList>
            <person name="Komaki H."/>
            <person name="Tamura T."/>
        </authorList>
    </citation>
    <scope>NUCLEOTIDE SEQUENCE [LARGE SCALE GENOMIC DNA]</scope>
    <source>
        <strain evidence="2 3">NBRC 15454</strain>
    </source>
</reference>
<feature type="compositionally biased region" description="Polar residues" evidence="1">
    <location>
        <begin position="1"/>
        <end position="11"/>
    </location>
</feature>
<keyword evidence="3" id="KW-1185">Reference proteome</keyword>
<dbReference type="Gene3D" id="2.30.110.10">
    <property type="entry name" value="Electron Transport, Fmn-binding Protein, Chain A"/>
    <property type="match status" value="1"/>
</dbReference>
<dbReference type="NCBIfam" id="TIGR00026">
    <property type="entry name" value="hi_GC_TIGR00026"/>
    <property type="match status" value="1"/>
</dbReference>
<dbReference type="InterPro" id="IPR004378">
    <property type="entry name" value="F420H2_quin_Rdtase"/>
</dbReference>
<proteinExistence type="predicted"/>
<dbReference type="Proteomes" id="UP000286746">
    <property type="component" value="Unassembled WGS sequence"/>
</dbReference>
<dbReference type="InterPro" id="IPR012349">
    <property type="entry name" value="Split_barrel_FMN-bd"/>
</dbReference>
<evidence type="ECO:0000313" key="2">
    <source>
        <dbReference type="EMBL" id="GCD46199.1"/>
    </source>
</evidence>
<evidence type="ECO:0000256" key="1">
    <source>
        <dbReference type="SAM" id="MobiDB-lite"/>
    </source>
</evidence>
<comment type="caution">
    <text evidence="2">The sequence shown here is derived from an EMBL/GenBank/DDBJ whole genome shotgun (WGS) entry which is preliminary data.</text>
</comment>
<gene>
    <name evidence="2" type="ORF">GKJPGBOP_05946</name>
</gene>
<dbReference type="Pfam" id="PF04075">
    <property type="entry name" value="F420H2_quin_red"/>
    <property type="match status" value="1"/>
</dbReference>
<dbReference type="AlphaFoldDB" id="A0A401WA84"/>
<protein>
    <recommendedName>
        <fullName evidence="4">Nitroreductase family deazaflavin-dependent oxidoreductase</fullName>
    </recommendedName>
</protein>
<dbReference type="EMBL" id="BHZD01000001">
    <property type="protein sequence ID" value="GCD46199.1"/>
    <property type="molecule type" value="Genomic_DNA"/>
</dbReference>
<organism evidence="2 3">
    <name type="scientific">Streptomyces paromomycinus</name>
    <name type="common">Streptomyces rimosus subsp. paromomycinus</name>
    <dbReference type="NCBI Taxonomy" id="92743"/>
    <lineage>
        <taxon>Bacteria</taxon>
        <taxon>Bacillati</taxon>
        <taxon>Actinomycetota</taxon>
        <taxon>Actinomycetes</taxon>
        <taxon>Kitasatosporales</taxon>
        <taxon>Streptomycetaceae</taxon>
        <taxon>Streptomyces</taxon>
    </lineage>
</organism>
<name>A0A401WA84_STREY</name>
<evidence type="ECO:0000313" key="3">
    <source>
        <dbReference type="Proteomes" id="UP000286746"/>
    </source>
</evidence>
<dbReference type="GO" id="GO:0016491">
    <property type="term" value="F:oxidoreductase activity"/>
    <property type="evidence" value="ECO:0007669"/>
    <property type="project" value="InterPro"/>
</dbReference>